<reference evidence="1" key="1">
    <citation type="submission" date="2014-12" db="EMBL/GenBank/DDBJ databases">
        <title>Insight into the proteome of Arion vulgaris.</title>
        <authorList>
            <person name="Aradska J."/>
            <person name="Bulat T."/>
            <person name="Smidak R."/>
            <person name="Sarate P."/>
            <person name="Gangsoo J."/>
            <person name="Sialana F."/>
            <person name="Bilban M."/>
            <person name="Lubec G."/>
        </authorList>
    </citation>
    <scope>NUCLEOTIDE SEQUENCE</scope>
    <source>
        <tissue evidence="1">Skin</tissue>
    </source>
</reference>
<gene>
    <name evidence="1" type="primary">ORF73179</name>
</gene>
<sequence length="60" mass="7018">MIPGRQMRKVSKIKERMGARCHRGVEYDCGRRRAPHIRTESFREVIMGATHSKKDDDDMS</sequence>
<protein>
    <submittedName>
        <fullName evidence="1">Uncharacterized protein</fullName>
    </submittedName>
</protein>
<dbReference type="AlphaFoldDB" id="A0A0B6ZNF4"/>
<evidence type="ECO:0000313" key="1">
    <source>
        <dbReference type="EMBL" id="CEK70184.1"/>
    </source>
</evidence>
<name>A0A0B6ZNF4_9EUPU</name>
<accession>A0A0B6ZNF4</accession>
<proteinExistence type="predicted"/>
<dbReference type="EMBL" id="HACG01023319">
    <property type="protein sequence ID" value="CEK70184.1"/>
    <property type="molecule type" value="Transcribed_RNA"/>
</dbReference>
<feature type="non-terminal residue" evidence="1">
    <location>
        <position position="60"/>
    </location>
</feature>
<organism evidence="1">
    <name type="scientific">Arion vulgaris</name>
    <dbReference type="NCBI Taxonomy" id="1028688"/>
    <lineage>
        <taxon>Eukaryota</taxon>
        <taxon>Metazoa</taxon>
        <taxon>Spiralia</taxon>
        <taxon>Lophotrochozoa</taxon>
        <taxon>Mollusca</taxon>
        <taxon>Gastropoda</taxon>
        <taxon>Heterobranchia</taxon>
        <taxon>Euthyneura</taxon>
        <taxon>Panpulmonata</taxon>
        <taxon>Eupulmonata</taxon>
        <taxon>Stylommatophora</taxon>
        <taxon>Helicina</taxon>
        <taxon>Arionoidea</taxon>
        <taxon>Arionidae</taxon>
        <taxon>Arion</taxon>
    </lineage>
</organism>